<evidence type="ECO:0008006" key="4">
    <source>
        <dbReference type="Google" id="ProtNLM"/>
    </source>
</evidence>
<evidence type="ECO:0000256" key="1">
    <source>
        <dbReference type="SAM" id="Phobius"/>
    </source>
</evidence>
<evidence type="ECO:0000313" key="2">
    <source>
        <dbReference type="EMBL" id="SPD88834.1"/>
    </source>
</evidence>
<keyword evidence="1" id="KW-1133">Transmembrane helix</keyword>
<protein>
    <recommendedName>
        <fullName evidence="4">DUF2530 domain-containing protein</fullName>
    </recommendedName>
</protein>
<proteinExistence type="predicted"/>
<organism evidence="2 3">
    <name type="scientific">Micropruina glycogenica</name>
    <dbReference type="NCBI Taxonomy" id="75385"/>
    <lineage>
        <taxon>Bacteria</taxon>
        <taxon>Bacillati</taxon>
        <taxon>Actinomycetota</taxon>
        <taxon>Actinomycetes</taxon>
        <taxon>Propionibacteriales</taxon>
        <taxon>Nocardioidaceae</taxon>
        <taxon>Micropruina</taxon>
    </lineage>
</organism>
<sequence>MSVSQDDHEVHLPTLQAPVKALDPHGVQIVGLGTVVFAISMLICWWQLAALEAIGKGWWLSTTLVGTGIGVLALVVLLIRRWRRLRA</sequence>
<gene>
    <name evidence="2" type="ORF">MPLG2_3804</name>
</gene>
<dbReference type="AlphaFoldDB" id="A0A2N9JLB8"/>
<keyword evidence="1" id="KW-0812">Transmembrane</keyword>
<dbReference type="Proteomes" id="UP000238164">
    <property type="component" value="Chromosome 1"/>
</dbReference>
<keyword evidence="3" id="KW-1185">Reference proteome</keyword>
<feature type="transmembrane region" description="Helical" evidence="1">
    <location>
        <begin position="29"/>
        <end position="51"/>
    </location>
</feature>
<keyword evidence="1" id="KW-0472">Membrane</keyword>
<dbReference type="KEGG" id="mgg:MPLG2_3804"/>
<accession>A0A2N9JLB8</accession>
<feature type="transmembrane region" description="Helical" evidence="1">
    <location>
        <begin position="57"/>
        <end position="79"/>
    </location>
</feature>
<reference evidence="2 3" key="1">
    <citation type="submission" date="2018-02" db="EMBL/GenBank/DDBJ databases">
        <authorList>
            <person name="Cohen D.B."/>
            <person name="Kent A.D."/>
        </authorList>
    </citation>
    <scope>NUCLEOTIDE SEQUENCE [LARGE SCALE GENOMIC DNA]</scope>
    <source>
        <strain evidence="2">1</strain>
    </source>
</reference>
<name>A0A2N9JLB8_9ACTN</name>
<evidence type="ECO:0000313" key="3">
    <source>
        <dbReference type="Proteomes" id="UP000238164"/>
    </source>
</evidence>
<dbReference type="EMBL" id="LT985188">
    <property type="protein sequence ID" value="SPD88834.1"/>
    <property type="molecule type" value="Genomic_DNA"/>
</dbReference>